<gene>
    <name evidence="1" type="ORF">ERS852491_05041</name>
</gene>
<organism evidence="1 2">
    <name type="scientific">Faecalicatena contorta</name>
    <dbReference type="NCBI Taxonomy" id="39482"/>
    <lineage>
        <taxon>Bacteria</taxon>
        <taxon>Bacillati</taxon>
        <taxon>Bacillota</taxon>
        <taxon>Clostridia</taxon>
        <taxon>Lachnospirales</taxon>
        <taxon>Lachnospiraceae</taxon>
        <taxon>Faecalicatena</taxon>
    </lineage>
</organism>
<protein>
    <submittedName>
        <fullName evidence="1">Uncharacterized protein</fullName>
    </submittedName>
</protein>
<dbReference type="Proteomes" id="UP000095544">
    <property type="component" value="Unassembled WGS sequence"/>
</dbReference>
<evidence type="ECO:0000313" key="1">
    <source>
        <dbReference type="EMBL" id="CUP39089.1"/>
    </source>
</evidence>
<name>A0A174MZF9_9FIRM</name>
<dbReference type="RefSeq" id="WP_055155325.1">
    <property type="nucleotide sequence ID" value="NZ_CYZU01000095.1"/>
</dbReference>
<dbReference type="EMBL" id="CYZU01000095">
    <property type="protein sequence ID" value="CUP39089.1"/>
    <property type="molecule type" value="Genomic_DNA"/>
</dbReference>
<accession>A0A174MZF9</accession>
<dbReference type="STRING" id="39482.ERS852491_05041"/>
<proteinExistence type="predicted"/>
<sequence length="118" mass="13545">MIFKRLALSQIILDLIGEKVGLKIEDEDTLCWAIEKLLYLHGREENNMILTREKRLDISKRLAALCIIAVHDQGIDHDCCDKIIEHTAEIAYSIGGINMMNLVQKLEHEMYVKAIKPD</sequence>
<evidence type="ECO:0000313" key="2">
    <source>
        <dbReference type="Proteomes" id="UP000095544"/>
    </source>
</evidence>
<dbReference type="AlphaFoldDB" id="A0A174MZF9"/>
<reference evidence="1 2" key="1">
    <citation type="submission" date="2015-09" db="EMBL/GenBank/DDBJ databases">
        <authorList>
            <consortium name="Pathogen Informatics"/>
        </authorList>
    </citation>
    <scope>NUCLEOTIDE SEQUENCE [LARGE SCALE GENOMIC DNA]</scope>
    <source>
        <strain evidence="1 2">2789STDY5834876</strain>
    </source>
</reference>